<dbReference type="GeneID" id="26640100"/>
<dbReference type="Proteomes" id="UP000207741">
    <property type="component" value="Segment"/>
</dbReference>
<dbReference type="RefSeq" id="YP_009213556.1">
    <property type="nucleotide sequence ID" value="NC_028955.1"/>
</dbReference>
<name>A0A0K0KVT2_9CAUD</name>
<organism evidence="1 2">
    <name type="scientific">Prochlorococcus phage P-TIM68</name>
    <dbReference type="NCBI Taxonomy" id="1542477"/>
    <lineage>
        <taxon>Viruses</taxon>
        <taxon>Duplodnaviria</taxon>
        <taxon>Heunggongvirae</taxon>
        <taxon>Uroviricota</taxon>
        <taxon>Caudoviricetes</taxon>
        <taxon>Pantevenvirales</taxon>
        <taxon>Kyanoviridae</taxon>
        <taxon>Haifavirus</taxon>
        <taxon>Haifavirus tim68</taxon>
    </lineage>
</organism>
<evidence type="ECO:0000313" key="1">
    <source>
        <dbReference type="EMBL" id="AIR93595.1"/>
    </source>
</evidence>
<dbReference type="EMBL" id="KM359505">
    <property type="protein sequence ID" value="AIR93595.1"/>
    <property type="molecule type" value="Genomic_DNA"/>
</dbReference>
<evidence type="ECO:0000313" key="2">
    <source>
        <dbReference type="Proteomes" id="UP000207741"/>
    </source>
</evidence>
<keyword evidence="2" id="KW-1185">Reference proteome</keyword>
<reference evidence="2" key="1">
    <citation type="submission" date="2014-08" db="EMBL/GenBank/DDBJ databases">
        <authorList>
            <person name="Edwards T."/>
        </authorList>
    </citation>
    <scope>NUCLEOTIDE SEQUENCE [LARGE SCALE GENOMIC DNA]</scope>
</reference>
<accession>A0A0K0KVT2</accession>
<protein>
    <submittedName>
        <fullName evidence="1">Uncharacterized protein</fullName>
    </submittedName>
</protein>
<dbReference type="KEGG" id="vg:26640100"/>
<proteinExistence type="predicted"/>
<sequence>MSITIAQDQLKSKYRVTLELDVQEDFNPFNINWSKTLDVHPNEKLKVYVEDLNSPDVW</sequence>